<proteinExistence type="predicted"/>
<dbReference type="AlphaFoldDB" id="A0A9P3LTH2"/>
<dbReference type="EMBL" id="BQFW01000003">
    <property type="protein sequence ID" value="GJJ70091.1"/>
    <property type="molecule type" value="Genomic_DNA"/>
</dbReference>
<feature type="compositionally biased region" description="Low complexity" evidence="2">
    <location>
        <begin position="411"/>
        <end position="427"/>
    </location>
</feature>
<evidence type="ECO:0000259" key="3">
    <source>
        <dbReference type="PROSITE" id="PS50157"/>
    </source>
</evidence>
<reference evidence="4" key="1">
    <citation type="submission" date="2021-11" db="EMBL/GenBank/DDBJ databases">
        <authorList>
            <person name="Herlambang A."/>
            <person name="Guo Y."/>
            <person name="Takashima Y."/>
            <person name="Nishizawa T."/>
        </authorList>
    </citation>
    <scope>NUCLEOTIDE SEQUENCE</scope>
    <source>
        <strain evidence="4">E1425</strain>
    </source>
</reference>
<accession>A0A9P3LTH2</accession>
<feature type="compositionally biased region" description="Basic residues" evidence="2">
    <location>
        <begin position="467"/>
        <end position="478"/>
    </location>
</feature>
<dbReference type="PANTHER" id="PTHR36167:SF3">
    <property type="entry name" value="C2H2 FINGER DOMAIN TRANSCRIPTION FACTOR (EUROFUNG)-RELATED"/>
    <property type="match status" value="1"/>
</dbReference>
<evidence type="ECO:0000256" key="1">
    <source>
        <dbReference type="PROSITE-ProRule" id="PRU00042"/>
    </source>
</evidence>
<dbReference type="PROSITE" id="PS50157">
    <property type="entry name" value="ZINC_FINGER_C2H2_2"/>
    <property type="match status" value="1"/>
</dbReference>
<dbReference type="GO" id="GO:0006355">
    <property type="term" value="P:regulation of DNA-templated transcription"/>
    <property type="evidence" value="ECO:0007669"/>
    <property type="project" value="InterPro"/>
</dbReference>
<keyword evidence="1" id="KW-0862">Zinc</keyword>
<reference evidence="4" key="2">
    <citation type="journal article" date="2022" name="Microbiol. Resour. Announc.">
        <title>Whole-Genome Sequence of Entomortierella parvispora E1425, a Mucoromycotan Fungus Associated with Burkholderiaceae-Related Endosymbiotic Bacteria.</title>
        <authorList>
            <person name="Herlambang A."/>
            <person name="Guo Y."/>
            <person name="Takashima Y."/>
            <person name="Narisawa K."/>
            <person name="Ohta H."/>
            <person name="Nishizawa T."/>
        </authorList>
    </citation>
    <scope>NUCLEOTIDE SEQUENCE</scope>
    <source>
        <strain evidence="4">E1425</strain>
    </source>
</reference>
<gene>
    <name evidence="4" type="ORF">EMPS_02440</name>
</gene>
<feature type="compositionally biased region" description="Low complexity" evidence="2">
    <location>
        <begin position="123"/>
        <end position="140"/>
    </location>
</feature>
<feature type="region of interest" description="Disordered" evidence="2">
    <location>
        <begin position="393"/>
        <end position="478"/>
    </location>
</feature>
<evidence type="ECO:0000313" key="5">
    <source>
        <dbReference type="Proteomes" id="UP000827284"/>
    </source>
</evidence>
<comment type="caution">
    <text evidence="4">The sequence shown here is derived from an EMBL/GenBank/DDBJ whole genome shotgun (WGS) entry which is preliminary data.</text>
</comment>
<feature type="compositionally biased region" description="Polar residues" evidence="2">
    <location>
        <begin position="97"/>
        <end position="118"/>
    </location>
</feature>
<feature type="compositionally biased region" description="Low complexity" evidence="2">
    <location>
        <begin position="361"/>
        <end position="372"/>
    </location>
</feature>
<feature type="compositionally biased region" description="Basic residues" evidence="2">
    <location>
        <begin position="443"/>
        <end position="457"/>
    </location>
</feature>
<dbReference type="GO" id="GO:0008270">
    <property type="term" value="F:zinc ion binding"/>
    <property type="evidence" value="ECO:0007669"/>
    <property type="project" value="UniProtKB-KW"/>
</dbReference>
<feature type="region of interest" description="Disordered" evidence="2">
    <location>
        <begin position="351"/>
        <end position="372"/>
    </location>
</feature>
<feature type="domain" description="C2H2-type" evidence="3">
    <location>
        <begin position="307"/>
        <end position="338"/>
    </location>
</feature>
<dbReference type="PROSITE" id="PS00028">
    <property type="entry name" value="ZINC_FINGER_C2H2_1"/>
    <property type="match status" value="1"/>
</dbReference>
<feature type="region of interest" description="Disordered" evidence="2">
    <location>
        <begin position="221"/>
        <end position="259"/>
    </location>
</feature>
<feature type="compositionally biased region" description="Low complexity" evidence="2">
    <location>
        <begin position="221"/>
        <end position="235"/>
    </location>
</feature>
<dbReference type="Proteomes" id="UP000827284">
    <property type="component" value="Unassembled WGS sequence"/>
</dbReference>
<organism evidence="4 5">
    <name type="scientific">Entomortierella parvispora</name>
    <dbReference type="NCBI Taxonomy" id="205924"/>
    <lineage>
        <taxon>Eukaryota</taxon>
        <taxon>Fungi</taxon>
        <taxon>Fungi incertae sedis</taxon>
        <taxon>Mucoromycota</taxon>
        <taxon>Mortierellomycotina</taxon>
        <taxon>Mortierellomycetes</taxon>
        <taxon>Mortierellales</taxon>
        <taxon>Mortierellaceae</taxon>
        <taxon>Entomortierella</taxon>
    </lineage>
</organism>
<keyword evidence="1" id="KW-0479">Metal-binding</keyword>
<name>A0A9P3LTH2_9FUNG</name>
<keyword evidence="1" id="KW-0863">Zinc-finger</keyword>
<protein>
    <submittedName>
        <fullName evidence="4">Transcription factor CON7</fullName>
    </submittedName>
</protein>
<keyword evidence="5" id="KW-1185">Reference proteome</keyword>
<evidence type="ECO:0000313" key="4">
    <source>
        <dbReference type="EMBL" id="GJJ70091.1"/>
    </source>
</evidence>
<feature type="compositionally biased region" description="Low complexity" evidence="2">
    <location>
        <begin position="244"/>
        <end position="259"/>
    </location>
</feature>
<sequence length="478" mass="53533">MLAVRSPLQFDIMSTTVTAQDAYSRNNTGSEETTHHQLPPLTETLHRISHDSPPLQPMQPLQTMPVVTDTMLANPNPSAPVGYYSPVPFADIPPPDSGSSVYSTQEQLSSDSQGQVTNPMMAPPQHQQSQHQHQQQQPHPNMNVNQPYGRRVTYPFVPSIDTSSGLLVTNLASPENSGSSPLIGSPFTHGGLVSVNATPVQSGMVRSSPIVGYMDAMTLHQQHSPPSHSSHLFSHNGSYTQGMHASPSHHSSPQQHSPATWLHNGELIQGDATLGADGRTSYSFVPLSGVNSKKRPRRRFDEIERLYVCNWQDCEKSYGTLNHLNAHVNMQKHGPKRHPSEFKELRKAWRRHKRAEEEAAKQAAAFHQQQSQGQLQLCDPVLSNMQPHPMALHTVSHHQPHDPPHPHPHPNHQQQHPQPQQHPAQHGQHGHIHQMHAHQQPHSLHHHPVQQHHHHHQPQGLHQHQPPQHHHHQHPLGF</sequence>
<dbReference type="OrthoDB" id="1939603at2759"/>
<dbReference type="PANTHER" id="PTHR36167">
    <property type="entry name" value="C2H2 FINGER DOMAIN TRANSCRIPTION FACTOR (EUROFUNG)-RELATED"/>
    <property type="match status" value="1"/>
</dbReference>
<evidence type="ECO:0000256" key="2">
    <source>
        <dbReference type="SAM" id="MobiDB-lite"/>
    </source>
</evidence>
<feature type="region of interest" description="Disordered" evidence="2">
    <location>
        <begin position="90"/>
        <end position="149"/>
    </location>
</feature>
<dbReference type="InterPro" id="IPR039327">
    <property type="entry name" value="CON7-like"/>
</dbReference>
<dbReference type="InterPro" id="IPR013087">
    <property type="entry name" value="Znf_C2H2_type"/>
</dbReference>